<evidence type="ECO:0000259" key="3">
    <source>
        <dbReference type="PROSITE" id="PS50835"/>
    </source>
</evidence>
<name>A0A3Q2PU79_FUNHE</name>
<dbReference type="STRING" id="8078.ENSFHEP00000017368"/>
<dbReference type="InterPro" id="IPR003599">
    <property type="entry name" value="Ig_sub"/>
</dbReference>
<dbReference type="GeneTree" id="ENSGT00940000170413"/>
<accession>A0A3Q2PU79</accession>
<dbReference type="InterPro" id="IPR036179">
    <property type="entry name" value="Ig-like_dom_sf"/>
</dbReference>
<reference evidence="4" key="2">
    <citation type="submission" date="2025-09" db="UniProtKB">
        <authorList>
            <consortium name="Ensembl"/>
        </authorList>
    </citation>
    <scope>IDENTIFICATION</scope>
</reference>
<dbReference type="InterPro" id="IPR013106">
    <property type="entry name" value="Ig_V-set"/>
</dbReference>
<evidence type="ECO:0000256" key="2">
    <source>
        <dbReference type="ARBA" id="ARBA00022859"/>
    </source>
</evidence>
<keyword evidence="1" id="KW-0732">Signal</keyword>
<reference evidence="4" key="1">
    <citation type="submission" date="2025-08" db="UniProtKB">
        <authorList>
            <consortium name="Ensembl"/>
        </authorList>
    </citation>
    <scope>IDENTIFICATION</scope>
</reference>
<protein>
    <recommendedName>
        <fullName evidence="3">Ig-like domain-containing protein</fullName>
    </recommendedName>
</protein>
<dbReference type="GO" id="GO:0007166">
    <property type="term" value="P:cell surface receptor signaling pathway"/>
    <property type="evidence" value="ECO:0007669"/>
    <property type="project" value="TreeGrafter"/>
</dbReference>
<organism evidence="4 5">
    <name type="scientific">Fundulus heteroclitus</name>
    <name type="common">Killifish</name>
    <name type="synonym">Mummichog</name>
    <dbReference type="NCBI Taxonomy" id="8078"/>
    <lineage>
        <taxon>Eukaryota</taxon>
        <taxon>Metazoa</taxon>
        <taxon>Chordata</taxon>
        <taxon>Craniata</taxon>
        <taxon>Vertebrata</taxon>
        <taxon>Euteleostomi</taxon>
        <taxon>Actinopterygii</taxon>
        <taxon>Neopterygii</taxon>
        <taxon>Teleostei</taxon>
        <taxon>Neoteleostei</taxon>
        <taxon>Acanthomorphata</taxon>
        <taxon>Ovalentaria</taxon>
        <taxon>Atherinomorphae</taxon>
        <taxon>Cyprinodontiformes</taxon>
        <taxon>Fundulidae</taxon>
        <taxon>Fundulus</taxon>
    </lineage>
</organism>
<dbReference type="Pfam" id="PF07686">
    <property type="entry name" value="V-set"/>
    <property type="match status" value="1"/>
</dbReference>
<keyword evidence="5" id="KW-1185">Reference proteome</keyword>
<sequence length="145" mass="16820">MVPVVIVELGQSVNLTCAFEMKYQSNTWLYWFKQSAGDTLNLIVMQQRTTSPMYQPEFNNSRFKITYTDHGSNLTILSIVEQDEGMYHCSQKDTLESTWSGTYLSIKDKRMYSAAIFAMMKIDNTKRKKIAERQMIFVAIKAFGR</sequence>
<feature type="domain" description="Ig-like" evidence="3">
    <location>
        <begin position="1"/>
        <end position="100"/>
    </location>
</feature>
<dbReference type="InterPro" id="IPR050413">
    <property type="entry name" value="TCR_beta_variable"/>
</dbReference>
<dbReference type="GO" id="GO:0005886">
    <property type="term" value="C:plasma membrane"/>
    <property type="evidence" value="ECO:0007669"/>
    <property type="project" value="TreeGrafter"/>
</dbReference>
<dbReference type="Ensembl" id="ENSFHET00000026045.1">
    <property type="protein sequence ID" value="ENSFHEP00000017368.1"/>
    <property type="gene ID" value="ENSFHEG00000019085.1"/>
</dbReference>
<evidence type="ECO:0000313" key="5">
    <source>
        <dbReference type="Proteomes" id="UP000265000"/>
    </source>
</evidence>
<dbReference type="SMART" id="SM00409">
    <property type="entry name" value="IG"/>
    <property type="match status" value="1"/>
</dbReference>
<dbReference type="Proteomes" id="UP000265000">
    <property type="component" value="Unplaced"/>
</dbReference>
<dbReference type="SUPFAM" id="SSF48726">
    <property type="entry name" value="Immunoglobulin"/>
    <property type="match status" value="1"/>
</dbReference>
<dbReference type="Gene3D" id="2.60.40.10">
    <property type="entry name" value="Immunoglobulins"/>
    <property type="match status" value="1"/>
</dbReference>
<evidence type="ECO:0000256" key="1">
    <source>
        <dbReference type="ARBA" id="ARBA00022729"/>
    </source>
</evidence>
<dbReference type="PANTHER" id="PTHR23268">
    <property type="entry name" value="T-CELL RECEPTOR BETA CHAIN"/>
    <property type="match status" value="1"/>
</dbReference>
<dbReference type="InterPro" id="IPR007110">
    <property type="entry name" value="Ig-like_dom"/>
</dbReference>
<keyword evidence="2" id="KW-0391">Immunity</keyword>
<evidence type="ECO:0000313" key="4">
    <source>
        <dbReference type="Ensembl" id="ENSFHEP00000017368.1"/>
    </source>
</evidence>
<proteinExistence type="predicted"/>
<dbReference type="GO" id="GO:0002376">
    <property type="term" value="P:immune system process"/>
    <property type="evidence" value="ECO:0007669"/>
    <property type="project" value="UniProtKB-KW"/>
</dbReference>
<dbReference type="AlphaFoldDB" id="A0A3Q2PU79"/>
<dbReference type="InterPro" id="IPR013783">
    <property type="entry name" value="Ig-like_fold"/>
</dbReference>
<dbReference type="PROSITE" id="PS50835">
    <property type="entry name" value="IG_LIKE"/>
    <property type="match status" value="1"/>
</dbReference>